<protein>
    <recommendedName>
        <fullName evidence="4">Gamma-tubulin complex component</fullName>
    </recommendedName>
</protein>
<dbReference type="PANTHER" id="PTHR19302:SF13">
    <property type="entry name" value="GAMMA-TUBULIN COMPLEX COMPONENT 2"/>
    <property type="match status" value="1"/>
</dbReference>
<dbReference type="InterPro" id="IPR007259">
    <property type="entry name" value="GCP"/>
</dbReference>
<dbReference type="InterPro" id="IPR041470">
    <property type="entry name" value="GCP_N"/>
</dbReference>
<keyword evidence="1 4" id="KW-0963">Cytoplasm</keyword>
<dbReference type="AlphaFoldDB" id="A0A1Y3AY17"/>
<dbReference type="GO" id="GO:0031122">
    <property type="term" value="P:cytoplasmic microtubule organization"/>
    <property type="evidence" value="ECO:0007669"/>
    <property type="project" value="TreeGrafter"/>
</dbReference>
<evidence type="ECO:0000313" key="6">
    <source>
        <dbReference type="EMBL" id="OTF72523.1"/>
    </source>
</evidence>
<comment type="similarity">
    <text evidence="4">Belongs to the TUBGCP family.</text>
</comment>
<reference evidence="6 7" key="1">
    <citation type="submission" date="2017-03" db="EMBL/GenBank/DDBJ databases">
        <title>Genome Survey of Euroglyphus maynei.</title>
        <authorList>
            <person name="Arlian L.G."/>
            <person name="Morgan M.S."/>
            <person name="Rider S.D."/>
        </authorList>
    </citation>
    <scope>NUCLEOTIDE SEQUENCE [LARGE SCALE GENOMIC DNA]</scope>
    <source>
        <strain evidence="6">Arlian Lab</strain>
        <tissue evidence="6">Whole body</tissue>
    </source>
</reference>
<dbReference type="GO" id="GO:0000278">
    <property type="term" value="P:mitotic cell cycle"/>
    <property type="evidence" value="ECO:0007669"/>
    <property type="project" value="TreeGrafter"/>
</dbReference>
<dbReference type="GO" id="GO:0043015">
    <property type="term" value="F:gamma-tubulin binding"/>
    <property type="evidence" value="ECO:0007669"/>
    <property type="project" value="InterPro"/>
</dbReference>
<name>A0A1Y3AY17_EURMA</name>
<evidence type="ECO:0000256" key="2">
    <source>
        <dbReference type="ARBA" id="ARBA00022701"/>
    </source>
</evidence>
<keyword evidence="2 4" id="KW-0493">Microtubule</keyword>
<evidence type="ECO:0000259" key="5">
    <source>
        <dbReference type="Pfam" id="PF17681"/>
    </source>
</evidence>
<dbReference type="GO" id="GO:0000922">
    <property type="term" value="C:spindle pole"/>
    <property type="evidence" value="ECO:0007669"/>
    <property type="project" value="InterPro"/>
</dbReference>
<evidence type="ECO:0000256" key="4">
    <source>
        <dbReference type="RuleBase" id="RU363050"/>
    </source>
</evidence>
<dbReference type="GO" id="GO:0005874">
    <property type="term" value="C:microtubule"/>
    <property type="evidence" value="ECO:0007669"/>
    <property type="project" value="UniProtKB-KW"/>
</dbReference>
<gene>
    <name evidence="6" type="ORF">BLA29_008644</name>
</gene>
<keyword evidence="3 4" id="KW-0206">Cytoskeleton</keyword>
<accession>A0A1Y3AY17</accession>
<feature type="non-terminal residue" evidence="6">
    <location>
        <position position="1"/>
    </location>
</feature>
<dbReference type="GO" id="GO:0051321">
    <property type="term" value="P:meiotic cell cycle"/>
    <property type="evidence" value="ECO:0007669"/>
    <property type="project" value="TreeGrafter"/>
</dbReference>
<evidence type="ECO:0000256" key="1">
    <source>
        <dbReference type="ARBA" id="ARBA00022490"/>
    </source>
</evidence>
<sequence length="297" mass="34331">DISFASQTTTTSTVLNLKKPNANHQHHNNQQNRKVPPYLSRDFHPCDWPKENDCFNTLGTFPVQEQEQLLLRDLLFVLIGIEGRFIRLLRSQDSSHYKLILDPSTDHFFAVTTQRILKICYHYSTIISFVESRVYGLVNQALVASIHQHLYDYNMTICQMEDSLMKNDLFLQKMFFILLPYFSTFALLKEICAKLYKNKSVGGAVLTLLHEKTKSIQGMDNNALELCLMLTKSAAIPYFDIMKTWIYYGEIGDPRKEFFIEDTHSQQNIGVVNNNNYYTGTSSAYNNNQSGRYTTDN</sequence>
<comment type="subcellular location">
    <subcellularLocation>
        <location evidence="4">Cytoplasm</location>
        <location evidence="4">Cytoskeleton</location>
        <location evidence="4">Microtubule organizing center</location>
    </subcellularLocation>
</comment>
<dbReference type="Proteomes" id="UP000194236">
    <property type="component" value="Unassembled WGS sequence"/>
</dbReference>
<evidence type="ECO:0000313" key="7">
    <source>
        <dbReference type="Proteomes" id="UP000194236"/>
    </source>
</evidence>
<organism evidence="6 7">
    <name type="scientific">Euroglyphus maynei</name>
    <name type="common">Mayne's house dust mite</name>
    <dbReference type="NCBI Taxonomy" id="6958"/>
    <lineage>
        <taxon>Eukaryota</taxon>
        <taxon>Metazoa</taxon>
        <taxon>Ecdysozoa</taxon>
        <taxon>Arthropoda</taxon>
        <taxon>Chelicerata</taxon>
        <taxon>Arachnida</taxon>
        <taxon>Acari</taxon>
        <taxon>Acariformes</taxon>
        <taxon>Sarcoptiformes</taxon>
        <taxon>Astigmata</taxon>
        <taxon>Psoroptidia</taxon>
        <taxon>Analgoidea</taxon>
        <taxon>Pyroglyphidae</taxon>
        <taxon>Pyroglyphinae</taxon>
        <taxon>Euroglyphus</taxon>
    </lineage>
</organism>
<dbReference type="PANTHER" id="PTHR19302">
    <property type="entry name" value="GAMMA TUBULIN COMPLEX PROTEIN"/>
    <property type="match status" value="1"/>
</dbReference>
<keyword evidence="7" id="KW-1185">Reference proteome</keyword>
<feature type="domain" description="Gamma tubulin complex component protein N-terminal" evidence="5">
    <location>
        <begin position="71"/>
        <end position="273"/>
    </location>
</feature>
<feature type="non-terminal residue" evidence="6">
    <location>
        <position position="297"/>
    </location>
</feature>
<dbReference type="GO" id="GO:0051225">
    <property type="term" value="P:spindle assembly"/>
    <property type="evidence" value="ECO:0007669"/>
    <property type="project" value="TreeGrafter"/>
</dbReference>
<dbReference type="OrthoDB" id="2192946at2759"/>
<proteinExistence type="inferred from homology"/>
<comment type="caution">
    <text evidence="6">The sequence shown here is derived from an EMBL/GenBank/DDBJ whole genome shotgun (WGS) entry which is preliminary data.</text>
</comment>
<dbReference type="GO" id="GO:0000930">
    <property type="term" value="C:gamma-tubulin complex"/>
    <property type="evidence" value="ECO:0007669"/>
    <property type="project" value="TreeGrafter"/>
</dbReference>
<evidence type="ECO:0000256" key="3">
    <source>
        <dbReference type="ARBA" id="ARBA00023212"/>
    </source>
</evidence>
<dbReference type="GO" id="GO:0007020">
    <property type="term" value="P:microtubule nucleation"/>
    <property type="evidence" value="ECO:0007669"/>
    <property type="project" value="InterPro"/>
</dbReference>
<dbReference type="Pfam" id="PF17681">
    <property type="entry name" value="GCP_N_terminal"/>
    <property type="match status" value="1"/>
</dbReference>
<dbReference type="GO" id="GO:0051011">
    <property type="term" value="F:microtubule minus-end binding"/>
    <property type="evidence" value="ECO:0007669"/>
    <property type="project" value="TreeGrafter"/>
</dbReference>
<dbReference type="EMBL" id="MUJZ01055813">
    <property type="protein sequence ID" value="OTF72523.1"/>
    <property type="molecule type" value="Genomic_DNA"/>
</dbReference>